<gene>
    <name evidence="3" type="ORF">JY651_01505</name>
</gene>
<dbReference type="RefSeq" id="WP_206725259.1">
    <property type="nucleotide sequence ID" value="NZ_CP071090.1"/>
</dbReference>
<protein>
    <submittedName>
        <fullName evidence="3">YeeE/YedE family protein</fullName>
    </submittedName>
</protein>
<name>A0ABX7NY81_9BACT</name>
<proteinExistence type="predicted"/>
<keyword evidence="4" id="KW-1185">Reference proteome</keyword>
<feature type="transmembrane region" description="Helical" evidence="2">
    <location>
        <begin position="43"/>
        <end position="61"/>
    </location>
</feature>
<dbReference type="Proteomes" id="UP000662747">
    <property type="component" value="Chromosome"/>
</dbReference>
<evidence type="ECO:0000313" key="3">
    <source>
        <dbReference type="EMBL" id="QSQ23688.1"/>
    </source>
</evidence>
<dbReference type="Pfam" id="PF20398">
    <property type="entry name" value="DUF6691"/>
    <property type="match status" value="1"/>
</dbReference>
<evidence type="ECO:0000313" key="4">
    <source>
        <dbReference type="Proteomes" id="UP000662747"/>
    </source>
</evidence>
<keyword evidence="2" id="KW-1133">Transmembrane helix</keyword>
<sequence length="162" mass="16757">MKAMLLAGLAGLLFAVGLGIGGMTDPARVLGFLDVTGDWDPSLLFLMAGAVGTHAVLRRLIVHRPRPVFAPAFPNLSQTRVDRRLVGGAALFGIGWGLAGYCPGPALVSLAKGAPLLVLFVAAMLAGMALFRGWEAARTSMRRGTADGEQPTGGRPHAGTTP</sequence>
<keyword evidence="2" id="KW-0472">Membrane</keyword>
<feature type="transmembrane region" description="Helical" evidence="2">
    <location>
        <begin position="114"/>
        <end position="134"/>
    </location>
</feature>
<keyword evidence="2" id="KW-0812">Transmembrane</keyword>
<organism evidence="3 4">
    <name type="scientific">Pyxidicoccus parkwayensis</name>
    <dbReference type="NCBI Taxonomy" id="2813578"/>
    <lineage>
        <taxon>Bacteria</taxon>
        <taxon>Pseudomonadati</taxon>
        <taxon>Myxococcota</taxon>
        <taxon>Myxococcia</taxon>
        <taxon>Myxococcales</taxon>
        <taxon>Cystobacterineae</taxon>
        <taxon>Myxococcaceae</taxon>
        <taxon>Pyxidicoccus</taxon>
    </lineage>
</organism>
<accession>A0ABX7NY81</accession>
<feature type="region of interest" description="Disordered" evidence="1">
    <location>
        <begin position="142"/>
        <end position="162"/>
    </location>
</feature>
<evidence type="ECO:0000256" key="1">
    <source>
        <dbReference type="SAM" id="MobiDB-lite"/>
    </source>
</evidence>
<feature type="transmembrane region" description="Helical" evidence="2">
    <location>
        <begin position="85"/>
        <end position="108"/>
    </location>
</feature>
<dbReference type="EMBL" id="CP071090">
    <property type="protein sequence ID" value="QSQ23688.1"/>
    <property type="molecule type" value="Genomic_DNA"/>
</dbReference>
<dbReference type="InterPro" id="IPR046513">
    <property type="entry name" value="DUF6691"/>
</dbReference>
<reference evidence="3 4" key="1">
    <citation type="submission" date="2021-02" db="EMBL/GenBank/DDBJ databases">
        <title>De Novo genome assembly of isolated myxobacteria.</title>
        <authorList>
            <person name="Stevens D.C."/>
        </authorList>
    </citation>
    <scope>NUCLEOTIDE SEQUENCE [LARGE SCALE GENOMIC DNA]</scope>
    <source>
        <strain evidence="4">SCPEA02</strain>
    </source>
</reference>
<evidence type="ECO:0000256" key="2">
    <source>
        <dbReference type="SAM" id="Phobius"/>
    </source>
</evidence>